<keyword evidence="9" id="KW-1185">Reference proteome</keyword>
<gene>
    <name evidence="5" type="ORF">DW075_07220</name>
    <name evidence="2" type="ORF">GA574_14845</name>
    <name evidence="3" type="ORF">GAZ43_16285</name>
    <name evidence="4" type="ORF">LDZ35_20175</name>
    <name evidence="6" type="ORF">SAMN05216250_10334</name>
</gene>
<dbReference type="InterPro" id="IPR003961">
    <property type="entry name" value="FN3_dom"/>
</dbReference>
<evidence type="ECO:0000313" key="6">
    <source>
        <dbReference type="EMBL" id="SFM31358.1"/>
    </source>
</evidence>
<feature type="domain" description="Fibronectin type-III" evidence="1">
    <location>
        <begin position="41"/>
        <end position="139"/>
    </location>
</feature>
<dbReference type="GeneID" id="69483641"/>
<name>A0A173ZM52_9BACE</name>
<dbReference type="Proteomes" id="UP000183766">
    <property type="component" value="Unassembled WGS sequence"/>
</dbReference>
<dbReference type="EMBL" id="FOUM01000003">
    <property type="protein sequence ID" value="SFM31358.1"/>
    <property type="molecule type" value="Genomic_DNA"/>
</dbReference>
<dbReference type="SMART" id="SM00060">
    <property type="entry name" value="FN3"/>
    <property type="match status" value="2"/>
</dbReference>
<evidence type="ECO:0000313" key="4">
    <source>
        <dbReference type="EMBL" id="MCA4525521.1"/>
    </source>
</evidence>
<dbReference type="Proteomes" id="UP000435059">
    <property type="component" value="Unassembled WGS sequence"/>
</dbReference>
<dbReference type="InterPro" id="IPR036116">
    <property type="entry name" value="FN3_sf"/>
</dbReference>
<dbReference type="CDD" id="cd00063">
    <property type="entry name" value="FN3"/>
    <property type="match status" value="1"/>
</dbReference>
<reference evidence="6 7" key="1">
    <citation type="submission" date="2016-10" db="EMBL/GenBank/DDBJ databases">
        <authorList>
            <person name="de Groot N.N."/>
        </authorList>
    </citation>
    <scope>NUCLEOTIDE SEQUENCE [LARGE SCALE GENOMIC DNA]</scope>
    <source>
        <strain evidence="6 7">NLAE-zl-C202</strain>
    </source>
</reference>
<evidence type="ECO:0000313" key="10">
    <source>
        <dbReference type="Proteomes" id="UP000438288"/>
    </source>
</evidence>
<dbReference type="EMBL" id="WDCP01000042">
    <property type="protein sequence ID" value="KAB6338001.1"/>
    <property type="molecule type" value="Genomic_DNA"/>
</dbReference>
<dbReference type="EMBL" id="WDES01000025">
    <property type="protein sequence ID" value="KAB6086267.1"/>
    <property type="molecule type" value="Genomic_DNA"/>
</dbReference>
<organism evidence="5 8">
    <name type="scientific">Bacteroides xylanisolvens</name>
    <dbReference type="NCBI Taxonomy" id="371601"/>
    <lineage>
        <taxon>Bacteria</taxon>
        <taxon>Pseudomonadati</taxon>
        <taxon>Bacteroidota</taxon>
        <taxon>Bacteroidia</taxon>
        <taxon>Bacteroidales</taxon>
        <taxon>Bacteroidaceae</taxon>
        <taxon>Bacteroides</taxon>
    </lineage>
</organism>
<reference evidence="4" key="4">
    <citation type="submission" date="2023-08" db="EMBL/GenBank/DDBJ databases">
        <title>Mucin Metabolism Genes Underlie the Key Renovations of Bacteroides xylanisolvens Genomes in Captive Great Apes.</title>
        <authorList>
            <person name="Nishida A.H."/>
        </authorList>
    </citation>
    <scope>NUCLEOTIDE SEQUENCE</scope>
    <source>
        <strain evidence="4">P19.10B</strain>
    </source>
</reference>
<sequence>MKISTNIHTLLSIICLTVISFSSCDKSNDWSSDERYNRLFRSNNLAVTPQTFEAEVIWNATPNTDYYIIEVNKNEFTNDELQEGSIIYGEDKGITSSPYSITGLEEQTTYYLRLRSCSESAQPSKWCTLEDGTFTTKSEQIIESSSNVTSKNATIHWTAGVDVTHFLIESTEEETRRDITANEKNAGQATLTGLKAATTYKVSIYNNQKLRGNCKFETTEDFPEGYNIANLKEGDDIDAVLAEQQGDVVLVFPAGSTFERTEKLSIPASVNAIIFWGASGGTQPNFKPKEVTATENTTSIKFYNMNLYNNGKSGDYMINQDAMTTDVNISFDKCNVSKTRGILRVQGGGVDCSINSIEFTNTTFSEIGSYGVINTKDMTGNLNSIHISKCTFNNVAATDGPTFTLTAKNTMHPITFNIDQCTFYACDQKSGKHFIDANKVELHDIRITNCLFANCGSSDAKNKLCSIKGIVKETSDNWYTTDCAWHSEAQAMCTEYSKTSAELFEDPENGNFKIKDALFKNRAGDPQWFSE</sequence>
<protein>
    <submittedName>
        <fullName evidence="2">DUF5123 domain-containing protein</fullName>
    </submittedName>
    <submittedName>
        <fullName evidence="5">Fibronectin type III domain-containing protein</fullName>
    </submittedName>
</protein>
<evidence type="ECO:0000259" key="1">
    <source>
        <dbReference type="PROSITE" id="PS50853"/>
    </source>
</evidence>
<accession>A0A173ZM52</accession>
<reference evidence="5 8" key="2">
    <citation type="submission" date="2018-08" db="EMBL/GenBank/DDBJ databases">
        <title>A genome reference for cultivated species of the human gut microbiota.</title>
        <authorList>
            <person name="Zou Y."/>
            <person name="Xue W."/>
            <person name="Luo G."/>
        </authorList>
    </citation>
    <scope>NUCLEOTIDE SEQUENCE [LARGE SCALE GENOMIC DNA]</scope>
    <source>
        <strain evidence="5 8">AF46-11NS</strain>
    </source>
</reference>
<dbReference type="Proteomes" id="UP000438288">
    <property type="component" value="Unassembled WGS sequence"/>
</dbReference>
<dbReference type="Pfam" id="PF00041">
    <property type="entry name" value="fn3"/>
    <property type="match status" value="1"/>
</dbReference>
<proteinExistence type="predicted"/>
<evidence type="ECO:0000313" key="3">
    <source>
        <dbReference type="EMBL" id="KAB6338001.1"/>
    </source>
</evidence>
<dbReference type="PROSITE" id="PS50853">
    <property type="entry name" value="FN3"/>
    <property type="match status" value="1"/>
</dbReference>
<dbReference type="RefSeq" id="WP_015532384.1">
    <property type="nucleotide sequence ID" value="NZ_CP042282.1"/>
</dbReference>
<dbReference type="EMBL" id="JAIWWW010000045">
    <property type="protein sequence ID" value="MCA4525521.1"/>
    <property type="molecule type" value="Genomic_DNA"/>
</dbReference>
<dbReference type="EMBL" id="QRNE01000029">
    <property type="protein sequence ID" value="RHK28256.1"/>
    <property type="molecule type" value="Genomic_DNA"/>
</dbReference>
<dbReference type="InterPro" id="IPR013783">
    <property type="entry name" value="Ig-like_fold"/>
</dbReference>
<dbReference type="Pfam" id="PF17161">
    <property type="entry name" value="DUF5123"/>
    <property type="match status" value="1"/>
</dbReference>
<dbReference type="InterPro" id="IPR011050">
    <property type="entry name" value="Pectin_lyase_fold/virulence"/>
</dbReference>
<evidence type="ECO:0000313" key="5">
    <source>
        <dbReference type="EMBL" id="RHK28256.1"/>
    </source>
</evidence>
<dbReference type="PROSITE" id="PS51257">
    <property type="entry name" value="PROKAR_LIPOPROTEIN"/>
    <property type="match status" value="1"/>
</dbReference>
<evidence type="ECO:0000313" key="8">
    <source>
        <dbReference type="Proteomes" id="UP000285503"/>
    </source>
</evidence>
<dbReference type="SUPFAM" id="SSF51126">
    <property type="entry name" value="Pectin lyase-like"/>
    <property type="match status" value="1"/>
</dbReference>
<dbReference type="Proteomes" id="UP000285503">
    <property type="component" value="Unassembled WGS sequence"/>
</dbReference>
<evidence type="ECO:0000313" key="2">
    <source>
        <dbReference type="EMBL" id="KAB6086267.1"/>
    </source>
</evidence>
<reference evidence="9 10" key="3">
    <citation type="journal article" date="2019" name="Nat. Med.">
        <title>A library of human gut bacterial isolates paired with longitudinal multiomics data enables mechanistic microbiome research.</title>
        <authorList>
            <person name="Poyet M."/>
            <person name="Groussin M."/>
            <person name="Gibbons S.M."/>
            <person name="Avila-Pacheco J."/>
            <person name="Jiang X."/>
            <person name="Kearney S.M."/>
            <person name="Perrotta A.R."/>
            <person name="Berdy B."/>
            <person name="Zhao S."/>
            <person name="Lieberman T.D."/>
            <person name="Swanson P.K."/>
            <person name="Smith M."/>
            <person name="Roesemann S."/>
            <person name="Alexander J.E."/>
            <person name="Rich S.A."/>
            <person name="Livny J."/>
            <person name="Vlamakis H."/>
            <person name="Clish C."/>
            <person name="Bullock K."/>
            <person name="Deik A."/>
            <person name="Scott J."/>
            <person name="Pierce K.A."/>
            <person name="Xavier R.J."/>
            <person name="Alm E.J."/>
        </authorList>
    </citation>
    <scope>NUCLEOTIDE SEQUENCE [LARGE SCALE GENOMIC DNA]</scope>
    <source>
        <strain evidence="3 10">BIOML-A16</strain>
        <strain evidence="2 9">BIOML-A74</strain>
    </source>
</reference>
<dbReference type="SUPFAM" id="SSF49265">
    <property type="entry name" value="Fibronectin type III"/>
    <property type="match status" value="1"/>
</dbReference>
<dbReference type="InterPro" id="IPR033427">
    <property type="entry name" value="DUF5123"/>
</dbReference>
<dbReference type="Gene3D" id="2.60.40.10">
    <property type="entry name" value="Immunoglobulins"/>
    <property type="match status" value="2"/>
</dbReference>
<dbReference type="AlphaFoldDB" id="A0A173ZM52"/>
<dbReference type="Proteomes" id="UP001197958">
    <property type="component" value="Unassembled WGS sequence"/>
</dbReference>
<evidence type="ECO:0000313" key="7">
    <source>
        <dbReference type="Proteomes" id="UP000183766"/>
    </source>
</evidence>
<evidence type="ECO:0000313" key="9">
    <source>
        <dbReference type="Proteomes" id="UP000435059"/>
    </source>
</evidence>